<evidence type="ECO:0008006" key="3">
    <source>
        <dbReference type="Google" id="ProtNLM"/>
    </source>
</evidence>
<comment type="caution">
    <text evidence="1">The sequence shown here is derived from an EMBL/GenBank/DDBJ whole genome shotgun (WGS) entry which is preliminary data.</text>
</comment>
<gene>
    <name evidence="1" type="ORF">GN331_08860</name>
</gene>
<dbReference type="RefSeq" id="WP_156641607.1">
    <property type="nucleotide sequence ID" value="NZ_WOXT01000002.1"/>
</dbReference>
<dbReference type="Proteomes" id="UP000479692">
    <property type="component" value="Unassembled WGS sequence"/>
</dbReference>
<evidence type="ECO:0000313" key="2">
    <source>
        <dbReference type="Proteomes" id="UP000479692"/>
    </source>
</evidence>
<protein>
    <recommendedName>
        <fullName evidence="3">STAS/SEC14 domain-containing protein</fullName>
    </recommendedName>
</protein>
<evidence type="ECO:0000313" key="1">
    <source>
        <dbReference type="EMBL" id="MUV14314.1"/>
    </source>
</evidence>
<organism evidence="1 2">
    <name type="scientific">Noviluteimonas gilva</name>
    <dbReference type="NCBI Taxonomy" id="2682097"/>
    <lineage>
        <taxon>Bacteria</taxon>
        <taxon>Pseudomonadati</taxon>
        <taxon>Pseudomonadota</taxon>
        <taxon>Gammaproteobacteria</taxon>
        <taxon>Lysobacterales</taxon>
        <taxon>Lysobacteraceae</taxon>
        <taxon>Noviluteimonas</taxon>
    </lineage>
</organism>
<name>A0A7C9HYQ5_9GAMM</name>
<dbReference type="EMBL" id="WOXT01000002">
    <property type="protein sequence ID" value="MUV14314.1"/>
    <property type="molecule type" value="Genomic_DNA"/>
</dbReference>
<reference evidence="1 2" key="1">
    <citation type="submission" date="2019-12" db="EMBL/GenBank/DDBJ databases">
        <authorList>
            <person name="Xu J."/>
        </authorList>
    </citation>
    <scope>NUCLEOTIDE SEQUENCE [LARGE SCALE GENOMIC DNA]</scope>
    <source>
        <strain evidence="1 2">HX-5-24</strain>
    </source>
</reference>
<accession>A0A7C9HYQ5</accession>
<sequence length="131" mass="14459">MPYSLQSLDARTIEVRYTGVVGYFERAEAVERAAGAMRAAEADRLLVDFTHATPVEEDKANRADFIARTITHLAIPTARVALVGVSSVFAFPAELACEIRHIPSRKFDTRAEALEWLALDVIEVTNLSKTP</sequence>
<keyword evidence="2" id="KW-1185">Reference proteome</keyword>
<dbReference type="AlphaFoldDB" id="A0A7C9HYQ5"/>
<proteinExistence type="predicted"/>